<evidence type="ECO:0000256" key="10">
    <source>
        <dbReference type="ARBA" id="ARBA00023004"/>
    </source>
</evidence>
<keyword evidence="7" id="KW-0479">Metal-binding</keyword>
<organism evidence="15 16">
    <name type="scientific">Paraburkholderia edwinii</name>
    <dbReference type="NCBI Taxonomy" id="2861782"/>
    <lineage>
        <taxon>Bacteria</taxon>
        <taxon>Pseudomonadati</taxon>
        <taxon>Pseudomonadota</taxon>
        <taxon>Betaproteobacteria</taxon>
        <taxon>Burkholderiales</taxon>
        <taxon>Burkholderiaceae</taxon>
        <taxon>Paraburkholderia</taxon>
    </lineage>
</organism>
<feature type="transmembrane region" description="Helical" evidence="13">
    <location>
        <begin position="150"/>
        <end position="170"/>
    </location>
</feature>
<dbReference type="InterPro" id="IPR011577">
    <property type="entry name" value="Cyt_b561_bac/Ni-Hgenase"/>
</dbReference>
<evidence type="ECO:0000256" key="2">
    <source>
        <dbReference type="ARBA" id="ARBA00004651"/>
    </source>
</evidence>
<protein>
    <submittedName>
        <fullName evidence="15">Cytochrome b</fullName>
    </submittedName>
</protein>
<dbReference type="PANTHER" id="PTHR30529:SF1">
    <property type="entry name" value="CYTOCHROME B561 HOMOLOG 2"/>
    <property type="match status" value="1"/>
</dbReference>
<feature type="transmembrane region" description="Helical" evidence="13">
    <location>
        <begin position="54"/>
        <end position="75"/>
    </location>
</feature>
<reference evidence="15 16" key="1">
    <citation type="submission" date="2021-07" db="EMBL/GenBank/DDBJ databases">
        <title>Paraburkholderia edwinii protects Aspergillus sp. from phenazines by acting as a toxin sponge.</title>
        <authorList>
            <person name="Dahlstrom K.M."/>
            <person name="Newman D.K."/>
        </authorList>
    </citation>
    <scope>NUCLEOTIDE SEQUENCE [LARGE SCALE GENOMIC DNA]</scope>
    <source>
        <strain evidence="15 16">Pe01</strain>
    </source>
</reference>
<comment type="similarity">
    <text evidence="12">Belongs to the cytochrome b561 family.</text>
</comment>
<evidence type="ECO:0000313" key="16">
    <source>
        <dbReference type="Proteomes" id="UP000826462"/>
    </source>
</evidence>
<keyword evidence="3" id="KW-0813">Transport</keyword>
<keyword evidence="5" id="KW-0349">Heme</keyword>
<accession>A0ABX8UKZ5</accession>
<dbReference type="SUPFAM" id="SSF81342">
    <property type="entry name" value="Transmembrane di-heme cytochromes"/>
    <property type="match status" value="1"/>
</dbReference>
<dbReference type="InterPro" id="IPR016174">
    <property type="entry name" value="Di-haem_cyt_TM"/>
</dbReference>
<evidence type="ECO:0000256" key="4">
    <source>
        <dbReference type="ARBA" id="ARBA00022475"/>
    </source>
</evidence>
<keyword evidence="11 13" id="KW-0472">Membrane</keyword>
<evidence type="ECO:0000256" key="6">
    <source>
        <dbReference type="ARBA" id="ARBA00022692"/>
    </source>
</evidence>
<sequence length="189" mass="21074">MAHLSSFAGRATSLRYTRTAIAFHWLIAVLIVCGFSLGWVMTDIPGFTPTKLRYFSWHKWIGVTVFALVVLRIVWRTTHAAPPLPAGMPAWQRMAAQATHLALYVLMVVIPVSGYLYSSAANVQVVYLGLVPLPRLIAPDPVLKTVLKNVHIALNYTLLVLVVLHIAAALKHQWLDRDGLLSRMIPFLK</sequence>
<gene>
    <name evidence="15" type="ORF">KZJ38_04595</name>
</gene>
<comment type="cofactor">
    <cofactor evidence="1">
        <name>heme b</name>
        <dbReference type="ChEBI" id="CHEBI:60344"/>
    </cofactor>
</comment>
<evidence type="ECO:0000256" key="3">
    <source>
        <dbReference type="ARBA" id="ARBA00022448"/>
    </source>
</evidence>
<keyword evidence="6 13" id="KW-0812">Transmembrane</keyword>
<dbReference type="Pfam" id="PF01292">
    <property type="entry name" value="Ni_hydr_CYTB"/>
    <property type="match status" value="1"/>
</dbReference>
<keyword evidence="10" id="KW-0408">Iron</keyword>
<dbReference type="RefSeq" id="WP_219798983.1">
    <property type="nucleotide sequence ID" value="NZ_CP080095.1"/>
</dbReference>
<dbReference type="PANTHER" id="PTHR30529">
    <property type="entry name" value="CYTOCHROME B561"/>
    <property type="match status" value="1"/>
</dbReference>
<evidence type="ECO:0000256" key="12">
    <source>
        <dbReference type="ARBA" id="ARBA00037975"/>
    </source>
</evidence>
<evidence type="ECO:0000256" key="8">
    <source>
        <dbReference type="ARBA" id="ARBA00022982"/>
    </source>
</evidence>
<keyword evidence="4" id="KW-1003">Cell membrane</keyword>
<feature type="transmembrane region" description="Helical" evidence="13">
    <location>
        <begin position="101"/>
        <end position="130"/>
    </location>
</feature>
<name>A0ABX8UKZ5_9BURK</name>
<comment type="subcellular location">
    <subcellularLocation>
        <location evidence="2">Cell membrane</location>
        <topology evidence="2">Multi-pass membrane protein</topology>
    </subcellularLocation>
</comment>
<feature type="transmembrane region" description="Helical" evidence="13">
    <location>
        <begin position="21"/>
        <end position="42"/>
    </location>
</feature>
<evidence type="ECO:0000256" key="7">
    <source>
        <dbReference type="ARBA" id="ARBA00022723"/>
    </source>
</evidence>
<evidence type="ECO:0000256" key="1">
    <source>
        <dbReference type="ARBA" id="ARBA00001970"/>
    </source>
</evidence>
<dbReference type="EMBL" id="CP080095">
    <property type="protein sequence ID" value="QYD69644.1"/>
    <property type="molecule type" value="Genomic_DNA"/>
</dbReference>
<evidence type="ECO:0000256" key="9">
    <source>
        <dbReference type="ARBA" id="ARBA00022989"/>
    </source>
</evidence>
<keyword evidence="16" id="KW-1185">Reference proteome</keyword>
<evidence type="ECO:0000259" key="14">
    <source>
        <dbReference type="Pfam" id="PF01292"/>
    </source>
</evidence>
<feature type="domain" description="Cytochrome b561 bacterial/Ni-hydrogenase" evidence="14">
    <location>
        <begin position="15"/>
        <end position="186"/>
    </location>
</feature>
<keyword evidence="9 13" id="KW-1133">Transmembrane helix</keyword>
<evidence type="ECO:0000256" key="11">
    <source>
        <dbReference type="ARBA" id="ARBA00023136"/>
    </source>
</evidence>
<evidence type="ECO:0000313" key="15">
    <source>
        <dbReference type="EMBL" id="QYD69644.1"/>
    </source>
</evidence>
<evidence type="ECO:0000256" key="5">
    <source>
        <dbReference type="ARBA" id="ARBA00022617"/>
    </source>
</evidence>
<dbReference type="Proteomes" id="UP000826462">
    <property type="component" value="Chromosome 1"/>
</dbReference>
<keyword evidence="8" id="KW-0249">Electron transport</keyword>
<dbReference type="InterPro" id="IPR052168">
    <property type="entry name" value="Cytochrome_b561_oxidase"/>
</dbReference>
<proteinExistence type="inferred from homology"/>
<evidence type="ECO:0000256" key="13">
    <source>
        <dbReference type="SAM" id="Phobius"/>
    </source>
</evidence>